<dbReference type="HOGENOM" id="CLU_2844390_0_0_9"/>
<keyword evidence="2" id="KW-1185">Reference proteome</keyword>
<proteinExistence type="predicted"/>
<dbReference type="eggNOG" id="ENOG5030AQC">
    <property type="taxonomic scope" value="Bacteria"/>
</dbReference>
<dbReference type="OrthoDB" id="2318899at2"/>
<gene>
    <name evidence="1" type="ORF">L248_0739</name>
</gene>
<reference evidence="2" key="1">
    <citation type="journal article" date="2013" name="Genome Announc.">
        <title>Whole-Genome Sequencing of Lactobacillus shenzhenensis Strain LY-73T.</title>
        <authorList>
            <person name="Lin Z."/>
            <person name="Liu Z."/>
            <person name="Yang R."/>
            <person name="Zou Y."/>
            <person name="Wan D."/>
            <person name="Chen J."/>
            <person name="Guo M."/>
            <person name="Zhao J."/>
            <person name="Fang C."/>
            <person name="Yang R."/>
            <person name="Liu F."/>
        </authorList>
    </citation>
    <scope>NUCLEOTIDE SEQUENCE [LARGE SCALE GENOMIC DNA]</scope>
    <source>
        <strain evidence="2">LY-73</strain>
    </source>
</reference>
<dbReference type="RefSeq" id="WP_022530071.1">
    <property type="nucleotide sequence ID" value="NZ_KI271594.1"/>
</dbReference>
<dbReference type="AlphaFoldDB" id="U4TT95"/>
<organism evidence="1 2">
    <name type="scientific">Schleiferilactobacillus shenzhenensis LY-73</name>
    <dbReference type="NCBI Taxonomy" id="1231336"/>
    <lineage>
        <taxon>Bacteria</taxon>
        <taxon>Bacillati</taxon>
        <taxon>Bacillota</taxon>
        <taxon>Bacilli</taxon>
        <taxon>Lactobacillales</taxon>
        <taxon>Lactobacillaceae</taxon>
        <taxon>Schleiferilactobacillus</taxon>
    </lineage>
</organism>
<evidence type="ECO:0000313" key="1">
    <source>
        <dbReference type="EMBL" id="ERL64682.1"/>
    </source>
</evidence>
<protein>
    <submittedName>
        <fullName evidence="1">Uncharacterized protein</fullName>
    </submittedName>
</protein>
<dbReference type="Proteomes" id="UP000030647">
    <property type="component" value="Unassembled WGS sequence"/>
</dbReference>
<evidence type="ECO:0000313" key="2">
    <source>
        <dbReference type="Proteomes" id="UP000030647"/>
    </source>
</evidence>
<sequence>MTQIKDIVPVELVNRAASTPVVKTKLGAKVKFGDAEVLLYNGIDGYLAHIILQEMTGNAARPDQR</sequence>
<name>U4TT95_9LACO</name>
<accession>U4TT95</accession>
<dbReference type="STRING" id="1231336.L248_0739"/>
<dbReference type="EMBL" id="KI271594">
    <property type="protein sequence ID" value="ERL64682.1"/>
    <property type="molecule type" value="Genomic_DNA"/>
</dbReference>